<reference evidence="2" key="1">
    <citation type="submission" date="2020-05" db="EMBL/GenBank/DDBJ databases">
        <authorList>
            <person name="Chiriac C."/>
            <person name="Salcher M."/>
            <person name="Ghai R."/>
            <person name="Kavagutti S V."/>
        </authorList>
    </citation>
    <scope>NUCLEOTIDE SEQUENCE</scope>
</reference>
<protein>
    <submittedName>
        <fullName evidence="2">Uncharacterized protein</fullName>
    </submittedName>
</protein>
<dbReference type="EMBL" id="LR797224">
    <property type="protein sequence ID" value="CAB4195122.1"/>
    <property type="molecule type" value="Genomic_DNA"/>
</dbReference>
<evidence type="ECO:0000256" key="1">
    <source>
        <dbReference type="SAM" id="MobiDB-lite"/>
    </source>
</evidence>
<organism evidence="2">
    <name type="scientific">uncultured Caudovirales phage</name>
    <dbReference type="NCBI Taxonomy" id="2100421"/>
    <lineage>
        <taxon>Viruses</taxon>
        <taxon>Duplodnaviria</taxon>
        <taxon>Heunggongvirae</taxon>
        <taxon>Uroviricota</taxon>
        <taxon>Caudoviricetes</taxon>
        <taxon>Peduoviridae</taxon>
        <taxon>Maltschvirus</taxon>
        <taxon>Maltschvirus maltsch</taxon>
    </lineage>
</organism>
<feature type="region of interest" description="Disordered" evidence="1">
    <location>
        <begin position="1"/>
        <end position="22"/>
    </location>
</feature>
<name>A0A6J5RGJ1_9CAUD</name>
<proteinExistence type="predicted"/>
<accession>A0A6J5RGJ1</accession>
<gene>
    <name evidence="2" type="ORF">UFOVP1279_51</name>
</gene>
<feature type="region of interest" description="Disordered" evidence="1">
    <location>
        <begin position="37"/>
        <end position="59"/>
    </location>
</feature>
<sequence>MQRAKNSGPIGPLPTYILNPRPSLTEDEEGAIIDSENRQLYEEEEQEELSKKKTGLFTV</sequence>
<evidence type="ECO:0000313" key="2">
    <source>
        <dbReference type="EMBL" id="CAB4195122.1"/>
    </source>
</evidence>